<evidence type="ECO:0000259" key="2">
    <source>
        <dbReference type="Pfam" id="PF08268"/>
    </source>
</evidence>
<proteinExistence type="predicted"/>
<dbReference type="NCBIfam" id="TIGR01640">
    <property type="entry name" value="F_box_assoc_1"/>
    <property type="match status" value="1"/>
</dbReference>
<reference evidence="3 5" key="1">
    <citation type="journal article" date="2024" name="Plant J.">
        <title>Genome sequences and population genomics reveal climatic adaptation and genomic divergence between two closely related sweetgum species.</title>
        <authorList>
            <person name="Xu W.Q."/>
            <person name="Ren C.Q."/>
            <person name="Zhang X.Y."/>
            <person name="Comes H.P."/>
            <person name="Liu X.H."/>
            <person name="Li Y.G."/>
            <person name="Kettle C.J."/>
            <person name="Jalonen R."/>
            <person name="Gaisberger H."/>
            <person name="Ma Y.Z."/>
            <person name="Qiu Y.X."/>
        </authorList>
    </citation>
    <scope>NUCLEOTIDE SEQUENCE [LARGE SCALE GENOMIC DNA]</scope>
    <source>
        <strain evidence="3">Hangzhou</strain>
    </source>
</reference>
<dbReference type="InterPro" id="IPR011043">
    <property type="entry name" value="Gal_Oxase/kelch_b-propeller"/>
</dbReference>
<evidence type="ECO:0000313" key="4">
    <source>
        <dbReference type="EMBL" id="KAK9293172.1"/>
    </source>
</evidence>
<dbReference type="InterPro" id="IPR017451">
    <property type="entry name" value="F-box-assoc_interact_dom"/>
</dbReference>
<dbReference type="PANTHER" id="PTHR35546:SF115">
    <property type="entry name" value="F-BOX DOMAIN-CONTAINING PROTEIN"/>
    <property type="match status" value="1"/>
</dbReference>
<comment type="caution">
    <text evidence="3">The sequence shown here is derived from an EMBL/GenBank/DDBJ whole genome shotgun (WGS) entry which is preliminary data.</text>
</comment>
<dbReference type="AlphaFoldDB" id="A0AAP0S8T4"/>
<protein>
    <recommendedName>
        <fullName evidence="6">F-box domain-containing protein</fullName>
    </recommendedName>
</protein>
<name>A0AAP0S8T4_LIQFO</name>
<sequence>MATKRIRVDATTVPSTLQQTSFATATATATATAAADAIASNDDLSTEILRRLPIKNLLKFKSVSKHWLSLISSPHFSRLRNPNPNSVSGLFLELKSGKLNPKFDFIPLDDNKSDITPFKSLPFVDDQPSITILHSCNGLLCCTSSVDGCYYVYNPTTRQYTTLPKTINYVLGMNLAFDPTKSPHYKVVCVQTGELPRDCPRIEIYSSETGLWRFIGDTFTATRRIDLLYKGVFWNGAVHWVGCNQLAILRFDVDQEQLQEIPMPPIPDGFSTRNITYFGESRDHLYLVEIQDICIAQFDVYEMERDCSGWFVKYRVDLDTVARAFPELICRHQPPEFNFYAFRVLFIVRGETDEDLCLVLNMPGKAIRYNLKDETCKKLCDLEGGYYEAHQYIESLSSV</sequence>
<evidence type="ECO:0000259" key="1">
    <source>
        <dbReference type="Pfam" id="PF00646"/>
    </source>
</evidence>
<evidence type="ECO:0000313" key="5">
    <source>
        <dbReference type="Proteomes" id="UP001415857"/>
    </source>
</evidence>
<feature type="domain" description="F-box associated beta-propeller type 3" evidence="2">
    <location>
        <begin position="115"/>
        <end position="265"/>
    </location>
</feature>
<dbReference type="Pfam" id="PF08268">
    <property type="entry name" value="FBA_3"/>
    <property type="match status" value="1"/>
</dbReference>
<dbReference type="Pfam" id="PF00646">
    <property type="entry name" value="F-box"/>
    <property type="match status" value="1"/>
</dbReference>
<evidence type="ECO:0000313" key="3">
    <source>
        <dbReference type="EMBL" id="KAK9293118.1"/>
    </source>
</evidence>
<dbReference type="InterPro" id="IPR013187">
    <property type="entry name" value="F-box-assoc_dom_typ3"/>
</dbReference>
<dbReference type="SUPFAM" id="SSF81383">
    <property type="entry name" value="F-box domain"/>
    <property type="match status" value="1"/>
</dbReference>
<dbReference type="Proteomes" id="UP001415857">
    <property type="component" value="Unassembled WGS sequence"/>
</dbReference>
<keyword evidence="5" id="KW-1185">Reference proteome</keyword>
<feature type="domain" description="F-box" evidence="1">
    <location>
        <begin position="42"/>
        <end position="76"/>
    </location>
</feature>
<gene>
    <name evidence="3" type="ORF">L1049_021104</name>
    <name evidence="4" type="ORF">L1049_021161</name>
</gene>
<dbReference type="InterPro" id="IPR001810">
    <property type="entry name" value="F-box_dom"/>
</dbReference>
<dbReference type="InterPro" id="IPR036047">
    <property type="entry name" value="F-box-like_dom_sf"/>
</dbReference>
<accession>A0AAP0S8T4</accession>
<dbReference type="CDD" id="cd22157">
    <property type="entry name" value="F-box_AtFBW1-like"/>
    <property type="match status" value="1"/>
</dbReference>
<evidence type="ECO:0008006" key="6">
    <source>
        <dbReference type="Google" id="ProtNLM"/>
    </source>
</evidence>
<reference evidence="3" key="2">
    <citation type="submission" date="2024-04" db="EMBL/GenBank/DDBJ databases">
        <authorList>
            <person name="Xu W."/>
            <person name="Ren C."/>
        </authorList>
    </citation>
    <scope>NUCLEOTIDE SEQUENCE</scope>
    <source>
        <strain evidence="3">Hangzhou</strain>
        <tissue evidence="3">Leaves</tissue>
    </source>
</reference>
<dbReference type="InterPro" id="IPR055290">
    <property type="entry name" value="At3g26010-like"/>
</dbReference>
<dbReference type="EMBL" id="JBBPBK010000001">
    <property type="protein sequence ID" value="KAK9293118.1"/>
    <property type="molecule type" value="Genomic_DNA"/>
</dbReference>
<dbReference type="SUPFAM" id="SSF50965">
    <property type="entry name" value="Galactose oxidase, central domain"/>
    <property type="match status" value="1"/>
</dbReference>
<dbReference type="EMBL" id="JBBPBK010000001">
    <property type="protein sequence ID" value="KAK9293172.1"/>
    <property type="molecule type" value="Genomic_DNA"/>
</dbReference>
<organism evidence="3 5">
    <name type="scientific">Liquidambar formosana</name>
    <name type="common">Formosan gum</name>
    <dbReference type="NCBI Taxonomy" id="63359"/>
    <lineage>
        <taxon>Eukaryota</taxon>
        <taxon>Viridiplantae</taxon>
        <taxon>Streptophyta</taxon>
        <taxon>Embryophyta</taxon>
        <taxon>Tracheophyta</taxon>
        <taxon>Spermatophyta</taxon>
        <taxon>Magnoliopsida</taxon>
        <taxon>eudicotyledons</taxon>
        <taxon>Gunneridae</taxon>
        <taxon>Pentapetalae</taxon>
        <taxon>Saxifragales</taxon>
        <taxon>Altingiaceae</taxon>
        <taxon>Liquidambar</taxon>
    </lineage>
</organism>
<dbReference type="PANTHER" id="PTHR35546">
    <property type="entry name" value="F-BOX PROTEIN INTERACTION DOMAIN PROTEIN-RELATED"/>
    <property type="match status" value="1"/>
</dbReference>